<dbReference type="SUPFAM" id="SSF53098">
    <property type="entry name" value="Ribonuclease H-like"/>
    <property type="match status" value="1"/>
</dbReference>
<feature type="domain" description="DUF5641" evidence="2">
    <location>
        <begin position="125"/>
        <end position="193"/>
    </location>
</feature>
<feature type="compositionally biased region" description="Basic and acidic residues" evidence="1">
    <location>
        <begin position="190"/>
        <end position="201"/>
    </location>
</feature>
<dbReference type="Pfam" id="PF18701">
    <property type="entry name" value="DUF5641"/>
    <property type="match status" value="1"/>
</dbReference>
<reference evidence="3" key="1">
    <citation type="submission" date="2018-04" db="EMBL/GenBank/DDBJ databases">
        <authorList>
            <person name="Go L.Y."/>
            <person name="Mitchell J.A."/>
        </authorList>
    </citation>
    <scope>NUCLEOTIDE SEQUENCE</scope>
    <source>
        <tissue evidence="3">Whole organism</tissue>
    </source>
</reference>
<dbReference type="Gene3D" id="3.30.420.10">
    <property type="entry name" value="Ribonuclease H-like superfamily/Ribonuclease H"/>
    <property type="match status" value="1"/>
</dbReference>
<dbReference type="InterPro" id="IPR012337">
    <property type="entry name" value="RNaseH-like_sf"/>
</dbReference>
<sequence length="201" mass="23691">MVQQARYEFITEVNKLEKSVEEKFATKGMKWYFIQPYTPHYGGLWEANVKQVKFHLKRIVGDEKLSYEQFNTMLVKIEGILNSRPLCPQKSEKNVLTPAHFLFQRSLLSPPINPKYIPKSSLEQKYEEIQKKAESFWDSWHKDVLHLWGRRSKWNVVHKNIKIGDLVLVKGLQTKMQRRPLGVVEQAKTNQDENSHSTHDD</sequence>
<evidence type="ECO:0000313" key="4">
    <source>
        <dbReference type="EMBL" id="SSX23133.1"/>
    </source>
</evidence>
<gene>
    <name evidence="4" type="primary">CSON008322</name>
</gene>
<dbReference type="EMBL" id="UFQT01000315">
    <property type="protein sequence ID" value="SSX23133.1"/>
    <property type="molecule type" value="Genomic_DNA"/>
</dbReference>
<dbReference type="VEuPathDB" id="VectorBase:CSON008322"/>
<evidence type="ECO:0000256" key="1">
    <source>
        <dbReference type="SAM" id="MobiDB-lite"/>
    </source>
</evidence>
<dbReference type="GO" id="GO:0003676">
    <property type="term" value="F:nucleic acid binding"/>
    <property type="evidence" value="ECO:0007669"/>
    <property type="project" value="InterPro"/>
</dbReference>
<dbReference type="OMA" id="RITCCHA"/>
<dbReference type="InterPro" id="IPR036397">
    <property type="entry name" value="RNaseH_sf"/>
</dbReference>
<dbReference type="PANTHER" id="PTHR47331">
    <property type="entry name" value="PHD-TYPE DOMAIN-CONTAINING PROTEIN"/>
    <property type="match status" value="1"/>
</dbReference>
<accession>A0A336M2L8</accession>
<evidence type="ECO:0000313" key="3">
    <source>
        <dbReference type="EMBL" id="SSX02761.1"/>
    </source>
</evidence>
<protein>
    <submittedName>
        <fullName evidence="4">CSON008322 protein</fullName>
    </submittedName>
</protein>
<proteinExistence type="predicted"/>
<evidence type="ECO:0000259" key="2">
    <source>
        <dbReference type="Pfam" id="PF18701"/>
    </source>
</evidence>
<feature type="region of interest" description="Disordered" evidence="1">
    <location>
        <begin position="181"/>
        <end position="201"/>
    </location>
</feature>
<dbReference type="AlphaFoldDB" id="A0A336M2L8"/>
<organism evidence="4">
    <name type="scientific">Culicoides sonorensis</name>
    <name type="common">Biting midge</name>
    <dbReference type="NCBI Taxonomy" id="179676"/>
    <lineage>
        <taxon>Eukaryota</taxon>
        <taxon>Metazoa</taxon>
        <taxon>Ecdysozoa</taxon>
        <taxon>Arthropoda</taxon>
        <taxon>Hexapoda</taxon>
        <taxon>Insecta</taxon>
        <taxon>Pterygota</taxon>
        <taxon>Neoptera</taxon>
        <taxon>Endopterygota</taxon>
        <taxon>Diptera</taxon>
        <taxon>Nematocera</taxon>
        <taxon>Chironomoidea</taxon>
        <taxon>Ceratopogonidae</taxon>
        <taxon>Ceratopogoninae</taxon>
        <taxon>Culicoides</taxon>
        <taxon>Monoculicoides</taxon>
    </lineage>
</organism>
<name>A0A336M2L8_CULSO</name>
<dbReference type="InterPro" id="IPR040676">
    <property type="entry name" value="DUF5641"/>
</dbReference>
<reference evidence="4" key="2">
    <citation type="submission" date="2018-07" db="EMBL/GenBank/DDBJ databases">
        <authorList>
            <person name="Quirk P.G."/>
            <person name="Krulwich T.A."/>
        </authorList>
    </citation>
    <scope>NUCLEOTIDE SEQUENCE</scope>
</reference>
<dbReference type="EMBL" id="UFQS01000315">
    <property type="protein sequence ID" value="SSX02761.1"/>
    <property type="molecule type" value="Genomic_DNA"/>
</dbReference>